<reference evidence="1 2" key="1">
    <citation type="submission" date="2023-03" db="EMBL/GenBank/DDBJ databases">
        <title>Paludisphaera mucosa sp. nov. a novel planctomycete from northern fen.</title>
        <authorList>
            <person name="Ivanova A."/>
        </authorList>
    </citation>
    <scope>NUCLEOTIDE SEQUENCE [LARGE SCALE GENOMIC DNA]</scope>
    <source>
        <strain evidence="1 2">Pla2</strain>
    </source>
</reference>
<dbReference type="RefSeq" id="WP_277859187.1">
    <property type="nucleotide sequence ID" value="NZ_JARRAG010000001.1"/>
</dbReference>
<evidence type="ECO:0000313" key="1">
    <source>
        <dbReference type="EMBL" id="MDG3002824.1"/>
    </source>
</evidence>
<keyword evidence="2" id="KW-1185">Reference proteome</keyword>
<gene>
    <name evidence="1" type="ORF">PZE19_03430</name>
</gene>
<comment type="caution">
    <text evidence="1">The sequence shown here is derived from an EMBL/GenBank/DDBJ whole genome shotgun (WGS) entry which is preliminary data.</text>
</comment>
<proteinExistence type="predicted"/>
<sequence>MKLAGREYKTMIDHAAFVDPRAAADLFWTELEEAAETPTRRLKGRFDREEGRRVSFLDTPDLSLRRSNLVLRRRAGEGGDQYTLKCRSEDRYEAAGTDVDAAPGLDGKSKLEEDIAPPFLCRFSHSCNAKLPGDPPATLGDAAALFPLLGRLVHDGRPLALDLPLRTVHDVVASERVLTGAKLVFDPPGEPAVEASAAMIVWSNPKTARILLAEFSFRIKADDERFGFAVAASARSFFEVVLGHDWARPDSRSKTEYVFRDTRGD</sequence>
<dbReference type="Proteomes" id="UP001216907">
    <property type="component" value="Unassembled WGS sequence"/>
</dbReference>
<name>A0ABT6F5Y7_9BACT</name>
<dbReference type="EMBL" id="JARRAG010000001">
    <property type="protein sequence ID" value="MDG3002824.1"/>
    <property type="molecule type" value="Genomic_DNA"/>
</dbReference>
<accession>A0ABT6F5Y7</accession>
<organism evidence="1 2">
    <name type="scientific">Paludisphaera mucosa</name>
    <dbReference type="NCBI Taxonomy" id="3030827"/>
    <lineage>
        <taxon>Bacteria</taxon>
        <taxon>Pseudomonadati</taxon>
        <taxon>Planctomycetota</taxon>
        <taxon>Planctomycetia</taxon>
        <taxon>Isosphaerales</taxon>
        <taxon>Isosphaeraceae</taxon>
        <taxon>Paludisphaera</taxon>
    </lineage>
</organism>
<protein>
    <submittedName>
        <fullName evidence="1">Uncharacterized protein</fullName>
    </submittedName>
</protein>
<evidence type="ECO:0000313" key="2">
    <source>
        <dbReference type="Proteomes" id="UP001216907"/>
    </source>
</evidence>